<evidence type="ECO:0000256" key="4">
    <source>
        <dbReference type="ARBA" id="ARBA00022737"/>
    </source>
</evidence>
<organism evidence="12 13">
    <name type="scientific">Olea europaea subsp. europaea</name>
    <dbReference type="NCBI Taxonomy" id="158383"/>
    <lineage>
        <taxon>Eukaryota</taxon>
        <taxon>Viridiplantae</taxon>
        <taxon>Streptophyta</taxon>
        <taxon>Embryophyta</taxon>
        <taxon>Tracheophyta</taxon>
        <taxon>Spermatophyta</taxon>
        <taxon>Magnoliopsida</taxon>
        <taxon>eudicotyledons</taxon>
        <taxon>Gunneridae</taxon>
        <taxon>Pentapetalae</taxon>
        <taxon>asterids</taxon>
        <taxon>lamiids</taxon>
        <taxon>Lamiales</taxon>
        <taxon>Oleaceae</taxon>
        <taxon>Oleeae</taxon>
        <taxon>Olea</taxon>
    </lineage>
</organism>
<feature type="domain" description="PPIase FKBP-type" evidence="11">
    <location>
        <begin position="67"/>
        <end position="153"/>
    </location>
</feature>
<evidence type="ECO:0000256" key="2">
    <source>
        <dbReference type="ARBA" id="ARBA00006577"/>
    </source>
</evidence>
<dbReference type="Gramene" id="OE9A026543T1">
    <property type="protein sequence ID" value="OE9A026543C1"/>
    <property type="gene ID" value="OE9A026543"/>
</dbReference>
<keyword evidence="6 8" id="KW-0697">Rotamase</keyword>
<gene>
    <name evidence="12" type="ORF">OLEA9_A026543</name>
</gene>
<evidence type="ECO:0000256" key="5">
    <source>
        <dbReference type="ARBA" id="ARBA00022803"/>
    </source>
</evidence>
<proteinExistence type="inferred from homology"/>
<dbReference type="EMBL" id="CACTIH010001906">
    <property type="protein sequence ID" value="CAA2968407.1"/>
    <property type="molecule type" value="Genomic_DNA"/>
</dbReference>
<evidence type="ECO:0000313" key="12">
    <source>
        <dbReference type="EMBL" id="CAA2968407.1"/>
    </source>
</evidence>
<dbReference type="AlphaFoldDB" id="A0A8S0QL47"/>
<dbReference type="OrthoDB" id="1902587at2759"/>
<dbReference type="InterPro" id="IPR019734">
    <property type="entry name" value="TPR_rpt"/>
</dbReference>
<accession>A0A8S0QL47</accession>
<dbReference type="Gene3D" id="1.25.40.10">
    <property type="entry name" value="Tetratricopeptide repeat domain"/>
    <property type="match status" value="1"/>
</dbReference>
<dbReference type="EC" id="5.2.1.8" evidence="3 8"/>
<dbReference type="InterPro" id="IPR011990">
    <property type="entry name" value="TPR-like_helical_dom_sf"/>
</dbReference>
<evidence type="ECO:0000256" key="6">
    <source>
        <dbReference type="ARBA" id="ARBA00023110"/>
    </source>
</evidence>
<comment type="catalytic activity">
    <reaction evidence="1 8">
        <text>[protein]-peptidylproline (omega=180) = [protein]-peptidylproline (omega=0)</text>
        <dbReference type="Rhea" id="RHEA:16237"/>
        <dbReference type="Rhea" id="RHEA-COMP:10747"/>
        <dbReference type="Rhea" id="RHEA-COMP:10748"/>
        <dbReference type="ChEBI" id="CHEBI:83833"/>
        <dbReference type="ChEBI" id="CHEBI:83834"/>
        <dbReference type="EC" id="5.2.1.8"/>
    </reaction>
</comment>
<evidence type="ECO:0000313" key="13">
    <source>
        <dbReference type="Proteomes" id="UP000594638"/>
    </source>
</evidence>
<dbReference type="SMART" id="SM00028">
    <property type="entry name" value="TPR"/>
    <property type="match status" value="3"/>
</dbReference>
<dbReference type="InterPro" id="IPR001179">
    <property type="entry name" value="PPIase_FKBP_dom"/>
</dbReference>
<evidence type="ECO:0000256" key="8">
    <source>
        <dbReference type="PROSITE-ProRule" id="PRU00277"/>
    </source>
</evidence>
<dbReference type="SUPFAM" id="SSF48452">
    <property type="entry name" value="TPR-like"/>
    <property type="match status" value="1"/>
</dbReference>
<feature type="domain" description="PPIase FKBP-type" evidence="11">
    <location>
        <begin position="181"/>
        <end position="272"/>
    </location>
</feature>
<dbReference type="PANTHER" id="PTHR46512:SF9">
    <property type="entry name" value="PEPTIDYLPROLYL ISOMERASE"/>
    <property type="match status" value="1"/>
</dbReference>
<dbReference type="InterPro" id="IPR050754">
    <property type="entry name" value="FKBP4/5/8-like"/>
</dbReference>
<dbReference type="PANTHER" id="PTHR46512">
    <property type="entry name" value="PEPTIDYLPROLYL ISOMERASE"/>
    <property type="match status" value="1"/>
</dbReference>
<comment type="similarity">
    <text evidence="2">Belongs to the FKBP-type PPIase family.</text>
</comment>
<evidence type="ECO:0000256" key="10">
    <source>
        <dbReference type="SAM" id="MobiDB-lite"/>
    </source>
</evidence>
<protein>
    <recommendedName>
        <fullName evidence="3 8">peptidylprolyl isomerase</fullName>
        <ecNumber evidence="3 8">5.2.1.8</ecNumber>
    </recommendedName>
</protein>
<dbReference type="Gene3D" id="3.10.50.40">
    <property type="match status" value="3"/>
</dbReference>
<name>A0A8S0QL47_OLEEU</name>
<dbReference type="GO" id="GO:0003755">
    <property type="term" value="F:peptidyl-prolyl cis-trans isomerase activity"/>
    <property type="evidence" value="ECO:0007669"/>
    <property type="project" value="UniProtKB-KW"/>
</dbReference>
<dbReference type="PROSITE" id="PS50005">
    <property type="entry name" value="TPR"/>
    <property type="match status" value="1"/>
</dbReference>
<evidence type="ECO:0000256" key="3">
    <source>
        <dbReference type="ARBA" id="ARBA00013194"/>
    </source>
</evidence>
<evidence type="ECO:0000259" key="11">
    <source>
        <dbReference type="PROSITE" id="PS50059"/>
    </source>
</evidence>
<reference evidence="12 13" key="1">
    <citation type="submission" date="2019-12" db="EMBL/GenBank/DDBJ databases">
        <authorList>
            <person name="Alioto T."/>
            <person name="Alioto T."/>
            <person name="Gomez Garrido J."/>
        </authorList>
    </citation>
    <scope>NUCLEOTIDE SEQUENCE [LARGE SCALE GENOMIC DNA]</scope>
</reference>
<comment type="caution">
    <text evidence="12">The sequence shown here is derived from an EMBL/GenBank/DDBJ whole genome shotgun (WGS) entry which is preliminary data.</text>
</comment>
<dbReference type="FunFam" id="1.25.40.10:FF:000008">
    <property type="entry name" value="Peptidylprolyl isomerase"/>
    <property type="match status" value="1"/>
</dbReference>
<dbReference type="InterPro" id="IPR046357">
    <property type="entry name" value="PPIase_dom_sf"/>
</dbReference>
<keyword evidence="7 8" id="KW-0413">Isomerase</keyword>
<dbReference type="Proteomes" id="UP000594638">
    <property type="component" value="Unassembled WGS sequence"/>
</dbReference>
<dbReference type="FunFam" id="3.10.50.40:FF:000017">
    <property type="entry name" value="Peptidylprolyl isomerase"/>
    <property type="match status" value="1"/>
</dbReference>
<dbReference type="Pfam" id="PF00254">
    <property type="entry name" value="FKBP_C"/>
    <property type="match status" value="3"/>
</dbReference>
<evidence type="ECO:0000256" key="7">
    <source>
        <dbReference type="ARBA" id="ARBA00023235"/>
    </source>
</evidence>
<evidence type="ECO:0000256" key="9">
    <source>
        <dbReference type="PROSITE-ProRule" id="PRU00339"/>
    </source>
</evidence>
<dbReference type="PROSITE" id="PS50059">
    <property type="entry name" value="FKBP_PPIASE"/>
    <property type="match status" value="3"/>
</dbReference>
<feature type="domain" description="PPIase FKBP-type" evidence="11">
    <location>
        <begin position="300"/>
        <end position="392"/>
    </location>
</feature>
<keyword evidence="13" id="KW-1185">Reference proteome</keyword>
<feature type="compositionally biased region" description="Acidic residues" evidence="10">
    <location>
        <begin position="14"/>
        <end position="30"/>
    </location>
</feature>
<dbReference type="SUPFAM" id="SSF54534">
    <property type="entry name" value="FKBP-like"/>
    <property type="match status" value="3"/>
</dbReference>
<sequence>MVEFSKVNIKDIKDEDDDQEEEEEPGEEIESAPPLKVGEEREIKSPFGCLKKKLLKRGVNWESPQFGDEVTIHYVGSLLDGTEFVSGDMDKPFTFRLGHGEVVTGLDHGIITMRKGEKALFTLPPEVGYGEAGTDGVPPDSIIQFEVELTSWITVVDVFRDGGIIKKIMDRGEQVGPPNDLDEVCVNYKVTLVDDTVVAKTPEEGVEFYVKDGHFCPALPKAIKTMQRGERVNLIVQPQYAFGDVGKESVEEFPPVPPDSVLNIALQLSAIKPVIDVTGDMKVKKKILKEGEGVLTANEGASVTIRYIAKLEDGNVFERKGFDGGQPLEFITAEEQVIIGLDRAATTMKKGECATLTISPEYGFGSSEVKQDLSIIPPSSTVVYEVEMLDFTRISIGYYNCSSSNYVLIHVHGKEKAPWEMSNLEKIEAAVRKKEEGNQLFKTGKYQRAGKKYEKAAEYVSEGGVFTDEDQKLVKSLRLSCWLNGAACNLKLNDFQEVIKLCSKVLDVESCNVKALYRRVQAYMEVGELHLAELDIKKALEVDPLNREVKLIQKNLKNLLAESNRRDAKLYSAMFSHMANDSSNAVKRLKTADD</sequence>
<keyword evidence="4" id="KW-0677">Repeat</keyword>
<evidence type="ECO:0000256" key="1">
    <source>
        <dbReference type="ARBA" id="ARBA00000971"/>
    </source>
</evidence>
<feature type="region of interest" description="Disordered" evidence="10">
    <location>
        <begin position="1"/>
        <end position="38"/>
    </location>
</feature>
<feature type="repeat" description="TPR" evidence="9">
    <location>
        <begin position="513"/>
        <end position="546"/>
    </location>
</feature>
<keyword evidence="5 9" id="KW-0802">TPR repeat</keyword>